<dbReference type="Proteomes" id="UP000281170">
    <property type="component" value="Plasmid 11"/>
</dbReference>
<dbReference type="AlphaFoldDB" id="A0A0W0R3E2"/>
<accession>A0A0W0R3E2</accession>
<evidence type="ECO:0000313" key="5">
    <source>
        <dbReference type="Proteomes" id="UP000281170"/>
    </source>
</evidence>
<dbReference type="STRING" id="45056.Lade_0259"/>
<evidence type="ECO:0000313" key="4">
    <source>
        <dbReference type="Proteomes" id="UP000054859"/>
    </source>
</evidence>
<gene>
    <name evidence="2" type="ORF">Lade_0259</name>
    <name evidence="3" type="ORF">NCTC12735_00827</name>
</gene>
<reference evidence="3 5" key="2">
    <citation type="submission" date="2018-12" db="EMBL/GenBank/DDBJ databases">
        <authorList>
            <consortium name="Pathogen Informatics"/>
        </authorList>
    </citation>
    <scope>NUCLEOTIDE SEQUENCE [LARGE SCALE GENOMIC DNA]</scope>
    <source>
        <strain evidence="3 5">NCTC12735</strain>
        <plasmid evidence="5">11</plasmid>
    </source>
</reference>
<organism evidence="2 4">
    <name type="scientific">Legionella adelaidensis</name>
    <dbReference type="NCBI Taxonomy" id="45056"/>
    <lineage>
        <taxon>Bacteria</taxon>
        <taxon>Pseudomonadati</taxon>
        <taxon>Pseudomonadota</taxon>
        <taxon>Gammaproteobacteria</taxon>
        <taxon>Legionellales</taxon>
        <taxon>Legionellaceae</taxon>
        <taxon>Legionella</taxon>
    </lineage>
</organism>
<dbReference type="Pfam" id="PF10972">
    <property type="entry name" value="CsiV"/>
    <property type="match status" value="1"/>
</dbReference>
<geneLocation type="plasmid" evidence="3 5">
    <name>11</name>
</geneLocation>
<name>A0A0W0R3E2_9GAMM</name>
<proteinExistence type="predicted"/>
<feature type="chain" id="PRO_5036299182" evidence="1">
    <location>
        <begin position="20"/>
        <end position="179"/>
    </location>
</feature>
<dbReference type="Proteomes" id="UP000054859">
    <property type="component" value="Unassembled WGS sequence"/>
</dbReference>
<dbReference type="PATRIC" id="fig|45056.6.peg.265"/>
<dbReference type="KEGG" id="ladl:NCTC12735_00827"/>
<dbReference type="RefSeq" id="WP_058461348.1">
    <property type="nucleotide sequence ID" value="NZ_CAAAHS010000008.1"/>
</dbReference>
<dbReference type="InterPro" id="IPR021241">
    <property type="entry name" value="CsiV"/>
</dbReference>
<dbReference type="EMBL" id="LNKA01000001">
    <property type="protein sequence ID" value="KTC65601.1"/>
    <property type="molecule type" value="Genomic_DNA"/>
</dbReference>
<sequence>MKYVFSFLALVLFSYSVIAQQKSSLVQVDLIIFSQNTLQEEHSLFLQKTMKPDVTIKDSVGKDKKPYHLLPVSASQLNNEYWQLKRKPQFQVLANYSWLQPKNSQKKIAFPLAAKNGWEVEGTLNLKPGNYILLSTEALFTPPHAATFKFTQQQRIKLGKVYYLDHPQAGMLIKIHQVG</sequence>
<keyword evidence="1" id="KW-0732">Signal</keyword>
<feature type="signal peptide" evidence="1">
    <location>
        <begin position="1"/>
        <end position="19"/>
    </location>
</feature>
<dbReference type="EMBL" id="LR134420">
    <property type="protein sequence ID" value="VEH85202.1"/>
    <property type="molecule type" value="Genomic_DNA"/>
</dbReference>
<evidence type="ECO:0000313" key="2">
    <source>
        <dbReference type="EMBL" id="KTC65601.1"/>
    </source>
</evidence>
<evidence type="ECO:0000313" key="3">
    <source>
        <dbReference type="EMBL" id="VEH85202.1"/>
    </source>
</evidence>
<keyword evidence="3" id="KW-0614">Plasmid</keyword>
<reference evidence="2 4" key="1">
    <citation type="submission" date="2015-11" db="EMBL/GenBank/DDBJ databases">
        <title>Identification of large and diverse effector repertoires of 38 Legionella species.</title>
        <authorList>
            <person name="Burstein D."/>
            <person name="Amaro F."/>
            <person name="Zusman T."/>
            <person name="Lifshitz Z."/>
            <person name="Cohen O."/>
            <person name="Gilbert J.A."/>
            <person name="Pupko T."/>
            <person name="Shuman H.A."/>
            <person name="Segal G."/>
        </authorList>
    </citation>
    <scope>NUCLEOTIDE SEQUENCE [LARGE SCALE GENOMIC DNA]</scope>
    <source>
        <strain evidence="2 4">1762-AUS-E</strain>
    </source>
</reference>
<dbReference type="OrthoDB" id="5566524at2"/>
<evidence type="ECO:0000256" key="1">
    <source>
        <dbReference type="SAM" id="SignalP"/>
    </source>
</evidence>
<keyword evidence="4" id="KW-1185">Reference proteome</keyword>
<protein>
    <submittedName>
        <fullName evidence="3">Protein of uncharacterized function (DUF2803)</fullName>
    </submittedName>
</protein>